<accession>A0A0N9EPZ0</accession>
<reference evidence="1 2" key="1">
    <citation type="submission" date="2015-07" db="EMBL/GenBank/DDBJ databases">
        <authorList>
            <person name="Temme D.W."/>
            <person name="Johnson J.E."/>
            <person name="London S.C."/>
            <person name="Surillo G.M."/>
            <person name="Radigan N.J."/>
            <person name="Pyfer K.B."/>
            <person name="Porzucek A.J."/>
            <person name="Philogene A.J."/>
            <person name="Logan K.R."/>
            <person name="Johnson J.E."/>
            <person name="Freeman C.M."/>
            <person name="Ferroni G.J."/>
            <person name="Denigris D.M."/>
            <person name="Collins J.M."/>
            <person name="Casey J.P."/>
            <person name="Buhalo D.J."/>
            <person name="Ahmed A."/>
            <person name="Lahoda L.A."/>
            <person name="Lee-Soety J.Y."/>
            <person name="King-Smith C."/>
            <person name="Delesalle V.A."/>
            <person name="Bradley K.W."/>
            <person name="Asai D.J."/>
            <person name="Bowman C.A."/>
            <person name="Russell D.A."/>
            <person name="Pope W.H."/>
            <person name="Jacobs-Sera D."/>
            <person name="Hendrix R.W."/>
            <person name="Hatfull G.F."/>
        </authorList>
    </citation>
    <scope>NUCLEOTIDE SEQUENCE [LARGE SCALE GENOMIC DNA]</scope>
</reference>
<dbReference type="EMBL" id="KT365398">
    <property type="protein sequence ID" value="ALF51012.1"/>
    <property type="molecule type" value="Genomic_DNA"/>
</dbReference>
<sequence>MSDLRARVLDDRQHGQGLWRSDWTGVLYRHHEHSWQMFFEGRWQQCVNESSSARYYLYGTNGETFIRVGEVL</sequence>
<dbReference type="Proteomes" id="UP000224501">
    <property type="component" value="Segment"/>
</dbReference>
<organism evidence="1 2">
    <name type="scientific">Mycobacterium phage DTDevon</name>
    <dbReference type="NCBI Taxonomy" id="1701800"/>
    <lineage>
        <taxon>Viruses</taxon>
        <taxon>Duplodnaviria</taxon>
        <taxon>Heunggongvirae</taxon>
        <taxon>Uroviricota</taxon>
        <taxon>Caudoviricetes</taxon>
        <taxon>Ceeclamvirinae</taxon>
        <taxon>Bixzunavirus</taxon>
        <taxon>Bixzunavirus Bxz1</taxon>
    </lineage>
</organism>
<name>A0A0N9EPZ0_9CAUD</name>
<protein>
    <submittedName>
        <fullName evidence="1">Uncharacterized protein</fullName>
    </submittedName>
</protein>
<gene>
    <name evidence="1" type="ORF">SEA_DTDEVON_153</name>
</gene>
<evidence type="ECO:0000313" key="1">
    <source>
        <dbReference type="EMBL" id="ALF51012.1"/>
    </source>
</evidence>
<evidence type="ECO:0000313" key="2">
    <source>
        <dbReference type="Proteomes" id="UP000224501"/>
    </source>
</evidence>
<proteinExistence type="predicted"/>